<gene>
    <name evidence="1" type="ORF">BU24DRAFT_59706</name>
</gene>
<sequence length="144" mass="16247">MSTTLNMLSSRFYTSPSLPTTTNTNHYLRPPGPVFHSYSFFYLPLEQTHEPNPTCNLSTNLTNNKGLVYTSGRLRSHSPRDGQCTYPPPSSPNYLVLVPILSIRLSTNQTRKQPKQVDRPTRLGLVSTKQPTRLTRVRCSILSP</sequence>
<protein>
    <submittedName>
        <fullName evidence="1">Uncharacterized protein</fullName>
    </submittedName>
</protein>
<proteinExistence type="predicted"/>
<accession>A0A6A5XCB6</accession>
<evidence type="ECO:0000313" key="1">
    <source>
        <dbReference type="EMBL" id="KAF2010531.1"/>
    </source>
</evidence>
<dbReference type="Proteomes" id="UP000799778">
    <property type="component" value="Unassembled WGS sequence"/>
</dbReference>
<keyword evidence="2" id="KW-1185">Reference proteome</keyword>
<organism evidence="1 2">
    <name type="scientific">Aaosphaeria arxii CBS 175.79</name>
    <dbReference type="NCBI Taxonomy" id="1450172"/>
    <lineage>
        <taxon>Eukaryota</taxon>
        <taxon>Fungi</taxon>
        <taxon>Dikarya</taxon>
        <taxon>Ascomycota</taxon>
        <taxon>Pezizomycotina</taxon>
        <taxon>Dothideomycetes</taxon>
        <taxon>Pleosporomycetidae</taxon>
        <taxon>Pleosporales</taxon>
        <taxon>Pleosporales incertae sedis</taxon>
        <taxon>Aaosphaeria</taxon>
    </lineage>
</organism>
<dbReference type="RefSeq" id="XP_033378870.1">
    <property type="nucleotide sequence ID" value="XM_033534455.1"/>
</dbReference>
<dbReference type="EMBL" id="ML978076">
    <property type="protein sequence ID" value="KAF2010531.1"/>
    <property type="molecule type" value="Genomic_DNA"/>
</dbReference>
<name>A0A6A5XCB6_9PLEO</name>
<dbReference type="AlphaFoldDB" id="A0A6A5XCB6"/>
<evidence type="ECO:0000313" key="2">
    <source>
        <dbReference type="Proteomes" id="UP000799778"/>
    </source>
</evidence>
<dbReference type="GeneID" id="54291852"/>
<reference evidence="1" key="1">
    <citation type="journal article" date="2020" name="Stud. Mycol.">
        <title>101 Dothideomycetes genomes: a test case for predicting lifestyles and emergence of pathogens.</title>
        <authorList>
            <person name="Haridas S."/>
            <person name="Albert R."/>
            <person name="Binder M."/>
            <person name="Bloem J."/>
            <person name="Labutti K."/>
            <person name="Salamov A."/>
            <person name="Andreopoulos B."/>
            <person name="Baker S."/>
            <person name="Barry K."/>
            <person name="Bills G."/>
            <person name="Bluhm B."/>
            <person name="Cannon C."/>
            <person name="Castanera R."/>
            <person name="Culley D."/>
            <person name="Daum C."/>
            <person name="Ezra D."/>
            <person name="Gonzalez J."/>
            <person name="Henrissat B."/>
            <person name="Kuo A."/>
            <person name="Liang C."/>
            <person name="Lipzen A."/>
            <person name="Lutzoni F."/>
            <person name="Magnuson J."/>
            <person name="Mondo S."/>
            <person name="Nolan M."/>
            <person name="Ohm R."/>
            <person name="Pangilinan J."/>
            <person name="Park H.-J."/>
            <person name="Ramirez L."/>
            <person name="Alfaro M."/>
            <person name="Sun H."/>
            <person name="Tritt A."/>
            <person name="Yoshinaga Y."/>
            <person name="Zwiers L.-H."/>
            <person name="Turgeon B."/>
            <person name="Goodwin S."/>
            <person name="Spatafora J."/>
            <person name="Crous P."/>
            <person name="Grigoriev I."/>
        </authorList>
    </citation>
    <scope>NUCLEOTIDE SEQUENCE</scope>
    <source>
        <strain evidence="1">CBS 175.79</strain>
    </source>
</reference>